<organism evidence="1 2">
    <name type="scientific">Planctomicrobium piriforme</name>
    <dbReference type="NCBI Taxonomy" id="1576369"/>
    <lineage>
        <taxon>Bacteria</taxon>
        <taxon>Pseudomonadati</taxon>
        <taxon>Planctomycetota</taxon>
        <taxon>Planctomycetia</taxon>
        <taxon>Planctomycetales</taxon>
        <taxon>Planctomycetaceae</taxon>
        <taxon>Planctomicrobium</taxon>
    </lineage>
</organism>
<protein>
    <submittedName>
        <fullName evidence="1">Uncharacterized protein</fullName>
    </submittedName>
</protein>
<reference evidence="2" key="1">
    <citation type="submission" date="2016-10" db="EMBL/GenBank/DDBJ databases">
        <authorList>
            <person name="Varghese N."/>
            <person name="Submissions S."/>
        </authorList>
    </citation>
    <scope>NUCLEOTIDE SEQUENCE [LARGE SCALE GENOMIC DNA]</scope>
    <source>
        <strain evidence="2">DSM 26348</strain>
    </source>
</reference>
<evidence type="ECO:0000313" key="2">
    <source>
        <dbReference type="Proteomes" id="UP000199518"/>
    </source>
</evidence>
<dbReference type="EMBL" id="FOQD01000006">
    <property type="protein sequence ID" value="SFI14099.1"/>
    <property type="molecule type" value="Genomic_DNA"/>
</dbReference>
<accession>A0A1I3FSC5</accession>
<gene>
    <name evidence="1" type="ORF">SAMN05421753_1066</name>
</gene>
<proteinExistence type="predicted"/>
<keyword evidence="2" id="KW-1185">Reference proteome</keyword>
<name>A0A1I3FSC5_9PLAN</name>
<sequence>MHADSGYRLACLAANRNWKIRRFRHKKSVRRNRCDERWKTRFRGLRRAKWTQFTIWLVLPTRLAIFSWVNSPAL</sequence>
<evidence type="ECO:0000313" key="1">
    <source>
        <dbReference type="EMBL" id="SFI14099.1"/>
    </source>
</evidence>
<dbReference type="Proteomes" id="UP000199518">
    <property type="component" value="Unassembled WGS sequence"/>
</dbReference>
<dbReference type="AlphaFoldDB" id="A0A1I3FSC5"/>